<dbReference type="PROSITE" id="PS01031">
    <property type="entry name" value="SHSP"/>
    <property type="match status" value="1"/>
</dbReference>
<evidence type="ECO:0000313" key="5">
    <source>
        <dbReference type="EMBL" id="MBB6228012.1"/>
    </source>
</evidence>
<comment type="caution">
    <text evidence="5">The sequence shown here is derived from an EMBL/GenBank/DDBJ whole genome shotgun (WGS) entry which is preliminary data.</text>
</comment>
<evidence type="ECO:0000256" key="3">
    <source>
        <dbReference type="RuleBase" id="RU003616"/>
    </source>
</evidence>
<evidence type="ECO:0000256" key="2">
    <source>
        <dbReference type="PROSITE-ProRule" id="PRU00285"/>
    </source>
</evidence>
<dbReference type="Gene3D" id="2.60.40.790">
    <property type="match status" value="1"/>
</dbReference>
<sequence length="156" mass="17390">MRTFDISPLLRSSIGFENLNRLVDFASRVDGADSAYPPYNIEKVGDGEYRIQMAVAGFGQDELELVVQENTLVVTGRANAETETGERLFLHRGIAKRAFERRFQLAETIKVTGADYEHGLLNITLVREIPEHKKPRRVEIGTSPVADGRATLMAAE</sequence>
<evidence type="ECO:0000256" key="1">
    <source>
        <dbReference type="ARBA" id="ARBA00023016"/>
    </source>
</evidence>
<feature type="domain" description="SHSP" evidence="4">
    <location>
        <begin position="30"/>
        <end position="143"/>
    </location>
</feature>
<dbReference type="EMBL" id="JACIIV010000014">
    <property type="protein sequence ID" value="MBB6228012.1"/>
    <property type="molecule type" value="Genomic_DNA"/>
</dbReference>
<dbReference type="SUPFAM" id="SSF49764">
    <property type="entry name" value="HSP20-like chaperones"/>
    <property type="match status" value="1"/>
</dbReference>
<dbReference type="PANTHER" id="PTHR47062:SF1">
    <property type="entry name" value="SMALL HEAT SHOCK PROTEIN IBPA"/>
    <property type="match status" value="1"/>
</dbReference>
<dbReference type="InterPro" id="IPR037913">
    <property type="entry name" value="ACD_IbpA/B"/>
</dbReference>
<dbReference type="CDD" id="cd06470">
    <property type="entry name" value="ACD_IbpA-B_like"/>
    <property type="match status" value="1"/>
</dbReference>
<dbReference type="RefSeq" id="WP_184199575.1">
    <property type="nucleotide sequence ID" value="NZ_BMOX01000088.1"/>
</dbReference>
<proteinExistence type="inferred from homology"/>
<organism evidence="5 6">
    <name type="scientific">Polymorphobacter multimanifer</name>
    <dbReference type="NCBI Taxonomy" id="1070431"/>
    <lineage>
        <taxon>Bacteria</taxon>
        <taxon>Pseudomonadati</taxon>
        <taxon>Pseudomonadota</taxon>
        <taxon>Alphaproteobacteria</taxon>
        <taxon>Sphingomonadales</taxon>
        <taxon>Sphingosinicellaceae</taxon>
        <taxon>Polymorphobacter</taxon>
    </lineage>
</organism>
<dbReference type="Pfam" id="PF00011">
    <property type="entry name" value="HSP20"/>
    <property type="match status" value="1"/>
</dbReference>
<protein>
    <submittedName>
        <fullName evidence="5">Molecular chaperone IbpA</fullName>
    </submittedName>
</protein>
<dbReference type="AlphaFoldDB" id="A0A841LFQ8"/>
<evidence type="ECO:0000313" key="6">
    <source>
        <dbReference type="Proteomes" id="UP000538147"/>
    </source>
</evidence>
<dbReference type="InterPro" id="IPR008978">
    <property type="entry name" value="HSP20-like_chaperone"/>
</dbReference>
<keyword evidence="6" id="KW-1185">Reference proteome</keyword>
<name>A0A841LFQ8_9SPHN</name>
<evidence type="ECO:0000259" key="4">
    <source>
        <dbReference type="PROSITE" id="PS01031"/>
    </source>
</evidence>
<dbReference type="PANTHER" id="PTHR47062">
    <property type="match status" value="1"/>
</dbReference>
<gene>
    <name evidence="5" type="ORF">FHS79_002194</name>
</gene>
<dbReference type="Proteomes" id="UP000538147">
    <property type="component" value="Unassembled WGS sequence"/>
</dbReference>
<dbReference type="InterPro" id="IPR002068">
    <property type="entry name" value="A-crystallin/Hsp20_dom"/>
</dbReference>
<reference evidence="5 6" key="1">
    <citation type="submission" date="2020-08" db="EMBL/GenBank/DDBJ databases">
        <title>Genomic Encyclopedia of Type Strains, Phase IV (KMG-IV): sequencing the most valuable type-strain genomes for metagenomic binning, comparative biology and taxonomic classification.</title>
        <authorList>
            <person name="Goeker M."/>
        </authorList>
    </citation>
    <scope>NUCLEOTIDE SEQUENCE [LARGE SCALE GENOMIC DNA]</scope>
    <source>
        <strain evidence="5 6">DSM 102189</strain>
    </source>
</reference>
<keyword evidence="1" id="KW-0346">Stress response</keyword>
<comment type="similarity">
    <text evidence="2 3">Belongs to the small heat shock protein (HSP20) family.</text>
</comment>
<accession>A0A841LFQ8</accession>